<gene>
    <name evidence="7" type="ORF">A3A38_02600</name>
</gene>
<keyword evidence="1 5" id="KW-0963">Cytoplasm</keyword>
<dbReference type="Gene3D" id="3.30.420.140">
    <property type="entry name" value="YqgF/RNase H-like domain"/>
    <property type="match status" value="1"/>
</dbReference>
<dbReference type="GO" id="GO:0000967">
    <property type="term" value="P:rRNA 5'-end processing"/>
    <property type="evidence" value="ECO:0007669"/>
    <property type="project" value="UniProtKB-UniRule"/>
</dbReference>
<keyword evidence="3 5" id="KW-0540">Nuclease</keyword>
<comment type="similarity">
    <text evidence="5">Belongs to the YqgF HJR family.</text>
</comment>
<evidence type="ECO:0000256" key="2">
    <source>
        <dbReference type="ARBA" id="ARBA00022517"/>
    </source>
</evidence>
<sequence>MTYLFLTLYTRYFIRHTVSMRFLGIDYGAKRLGIAVSDEKAGFAFPKETIPNDASAIDRITKIVKEEEVKVLVMGDTRAANGAENPITEEADAFAQSLSRHVGLPIEWVREAWSSVEAARFAPKGKEHDDAAAAAIVLQRFLDMRRQPETEEEL</sequence>
<keyword evidence="2 5" id="KW-0690">Ribosome biogenesis</keyword>
<evidence type="ECO:0000256" key="1">
    <source>
        <dbReference type="ARBA" id="ARBA00022490"/>
    </source>
</evidence>
<dbReference type="GO" id="GO:0016788">
    <property type="term" value="F:hydrolase activity, acting on ester bonds"/>
    <property type="evidence" value="ECO:0007669"/>
    <property type="project" value="UniProtKB-UniRule"/>
</dbReference>
<dbReference type="InterPro" id="IPR037027">
    <property type="entry name" value="YqgF/RNaseH-like_dom_sf"/>
</dbReference>
<dbReference type="HAMAP" id="MF_00651">
    <property type="entry name" value="Nuclease_YqgF"/>
    <property type="match status" value="1"/>
</dbReference>
<comment type="function">
    <text evidence="5">Could be a nuclease involved in processing of the 5'-end of pre-16S rRNA.</text>
</comment>
<organism evidence="7 8">
    <name type="scientific">Candidatus Kaiserbacteria bacterium RIFCSPLOWO2_01_FULL_53_17</name>
    <dbReference type="NCBI Taxonomy" id="1798511"/>
    <lineage>
        <taxon>Bacteria</taxon>
        <taxon>Candidatus Kaiseribacteriota</taxon>
    </lineage>
</organism>
<evidence type="ECO:0000256" key="4">
    <source>
        <dbReference type="ARBA" id="ARBA00022801"/>
    </source>
</evidence>
<dbReference type="PANTHER" id="PTHR33317">
    <property type="entry name" value="POLYNUCLEOTIDYL TRANSFERASE, RIBONUCLEASE H-LIKE SUPERFAMILY PROTEIN"/>
    <property type="match status" value="1"/>
</dbReference>
<evidence type="ECO:0000256" key="5">
    <source>
        <dbReference type="HAMAP-Rule" id="MF_00651"/>
    </source>
</evidence>
<evidence type="ECO:0000313" key="8">
    <source>
        <dbReference type="Proteomes" id="UP000177306"/>
    </source>
</evidence>
<dbReference type="Pfam" id="PF03652">
    <property type="entry name" value="RuvX"/>
    <property type="match status" value="1"/>
</dbReference>
<keyword evidence="4 5" id="KW-0378">Hydrolase</keyword>
<dbReference type="EMBL" id="MFLY01000029">
    <property type="protein sequence ID" value="OGG72835.1"/>
    <property type="molecule type" value="Genomic_DNA"/>
</dbReference>
<evidence type="ECO:0000313" key="7">
    <source>
        <dbReference type="EMBL" id="OGG72835.1"/>
    </source>
</evidence>
<proteinExistence type="inferred from homology"/>
<dbReference type="InterPro" id="IPR012337">
    <property type="entry name" value="RNaseH-like_sf"/>
</dbReference>
<dbReference type="GO" id="GO:0004518">
    <property type="term" value="F:nuclease activity"/>
    <property type="evidence" value="ECO:0007669"/>
    <property type="project" value="UniProtKB-KW"/>
</dbReference>
<dbReference type="PANTHER" id="PTHR33317:SF4">
    <property type="entry name" value="POLYNUCLEOTIDYL TRANSFERASE, RIBONUCLEASE H-LIKE SUPERFAMILY PROTEIN"/>
    <property type="match status" value="1"/>
</dbReference>
<dbReference type="InterPro" id="IPR006641">
    <property type="entry name" value="YqgF/RNaseH-like_dom"/>
</dbReference>
<protein>
    <recommendedName>
        <fullName evidence="5">Putative pre-16S rRNA nuclease</fullName>
        <ecNumber evidence="5">3.1.-.-</ecNumber>
    </recommendedName>
</protein>
<evidence type="ECO:0000259" key="6">
    <source>
        <dbReference type="SMART" id="SM00732"/>
    </source>
</evidence>
<dbReference type="SUPFAM" id="SSF53098">
    <property type="entry name" value="Ribonuclease H-like"/>
    <property type="match status" value="1"/>
</dbReference>
<dbReference type="InterPro" id="IPR005227">
    <property type="entry name" value="YqgF"/>
</dbReference>
<comment type="subcellular location">
    <subcellularLocation>
        <location evidence="5">Cytoplasm</location>
    </subcellularLocation>
</comment>
<accession>A0A1F6EGQ6</accession>
<dbReference type="EC" id="3.1.-.-" evidence="5"/>
<dbReference type="GO" id="GO:0005829">
    <property type="term" value="C:cytosol"/>
    <property type="evidence" value="ECO:0007669"/>
    <property type="project" value="TreeGrafter"/>
</dbReference>
<dbReference type="SMART" id="SM00732">
    <property type="entry name" value="YqgFc"/>
    <property type="match status" value="1"/>
</dbReference>
<dbReference type="NCBIfam" id="TIGR00250">
    <property type="entry name" value="RNAse_H_YqgF"/>
    <property type="match status" value="1"/>
</dbReference>
<name>A0A1F6EGQ6_9BACT</name>
<feature type="domain" description="YqgF/RNase H-like" evidence="6">
    <location>
        <begin position="20"/>
        <end position="118"/>
    </location>
</feature>
<reference evidence="7 8" key="1">
    <citation type="journal article" date="2016" name="Nat. Commun.">
        <title>Thousands of microbial genomes shed light on interconnected biogeochemical processes in an aquifer system.</title>
        <authorList>
            <person name="Anantharaman K."/>
            <person name="Brown C.T."/>
            <person name="Hug L.A."/>
            <person name="Sharon I."/>
            <person name="Castelle C.J."/>
            <person name="Probst A.J."/>
            <person name="Thomas B.C."/>
            <person name="Singh A."/>
            <person name="Wilkins M.J."/>
            <person name="Karaoz U."/>
            <person name="Brodie E.L."/>
            <person name="Williams K.H."/>
            <person name="Hubbard S.S."/>
            <person name="Banfield J.F."/>
        </authorList>
    </citation>
    <scope>NUCLEOTIDE SEQUENCE [LARGE SCALE GENOMIC DNA]</scope>
</reference>
<dbReference type="CDD" id="cd16964">
    <property type="entry name" value="YqgF"/>
    <property type="match status" value="1"/>
</dbReference>
<evidence type="ECO:0000256" key="3">
    <source>
        <dbReference type="ARBA" id="ARBA00022722"/>
    </source>
</evidence>
<dbReference type="AlphaFoldDB" id="A0A1F6EGQ6"/>
<comment type="caution">
    <text evidence="7">The sequence shown here is derived from an EMBL/GenBank/DDBJ whole genome shotgun (WGS) entry which is preliminary data.</text>
</comment>
<dbReference type="Proteomes" id="UP000177306">
    <property type="component" value="Unassembled WGS sequence"/>
</dbReference>